<keyword evidence="7 11" id="KW-0812">Transmembrane</keyword>
<dbReference type="Proteomes" id="UP000295110">
    <property type="component" value="Unassembled WGS sequence"/>
</dbReference>
<keyword evidence="5" id="KW-1003">Cell membrane</keyword>
<evidence type="ECO:0000256" key="2">
    <source>
        <dbReference type="ARBA" id="ARBA00007208"/>
    </source>
</evidence>
<dbReference type="RefSeq" id="WP_243655813.1">
    <property type="nucleotide sequence ID" value="NZ_CBCSGL010000028.1"/>
</dbReference>
<dbReference type="GO" id="GO:0005886">
    <property type="term" value="C:plasma membrane"/>
    <property type="evidence" value="ECO:0007669"/>
    <property type="project" value="UniProtKB-SubCell"/>
</dbReference>
<comment type="similarity">
    <text evidence="2">Belongs to the GSP N family.</text>
</comment>
<protein>
    <recommendedName>
        <fullName evidence="3">Type II secretion system protein N</fullName>
    </recommendedName>
    <alternativeName>
        <fullName evidence="10">General secretion pathway protein N</fullName>
    </alternativeName>
</protein>
<accession>A0A4R3UK52</accession>
<proteinExistence type="inferred from homology"/>
<feature type="transmembrane region" description="Helical" evidence="11">
    <location>
        <begin position="43"/>
        <end position="66"/>
    </location>
</feature>
<keyword evidence="11" id="KW-1133">Transmembrane helix</keyword>
<keyword evidence="9 11" id="KW-0472">Membrane</keyword>
<dbReference type="EMBL" id="SMBU01000029">
    <property type="protein sequence ID" value="TCU90790.1"/>
    <property type="molecule type" value="Genomic_DNA"/>
</dbReference>
<keyword evidence="13" id="KW-1185">Reference proteome</keyword>
<keyword evidence="6" id="KW-0997">Cell inner membrane</keyword>
<evidence type="ECO:0000256" key="4">
    <source>
        <dbReference type="ARBA" id="ARBA00022448"/>
    </source>
</evidence>
<organism evidence="12 13">
    <name type="scientific">Roseateles saccharophilus</name>
    <name type="common">Pseudomonas saccharophila</name>
    <dbReference type="NCBI Taxonomy" id="304"/>
    <lineage>
        <taxon>Bacteria</taxon>
        <taxon>Pseudomonadati</taxon>
        <taxon>Pseudomonadota</taxon>
        <taxon>Betaproteobacteria</taxon>
        <taxon>Burkholderiales</taxon>
        <taxon>Sphaerotilaceae</taxon>
        <taxon>Roseateles</taxon>
    </lineage>
</organism>
<evidence type="ECO:0000256" key="1">
    <source>
        <dbReference type="ARBA" id="ARBA00004533"/>
    </source>
</evidence>
<evidence type="ECO:0000256" key="10">
    <source>
        <dbReference type="ARBA" id="ARBA00030772"/>
    </source>
</evidence>
<evidence type="ECO:0000256" key="9">
    <source>
        <dbReference type="ARBA" id="ARBA00023136"/>
    </source>
</evidence>
<dbReference type="GO" id="GO:0015628">
    <property type="term" value="P:protein secretion by the type II secretion system"/>
    <property type="evidence" value="ECO:0007669"/>
    <property type="project" value="InterPro"/>
</dbReference>
<evidence type="ECO:0000256" key="5">
    <source>
        <dbReference type="ARBA" id="ARBA00022475"/>
    </source>
</evidence>
<evidence type="ECO:0000256" key="7">
    <source>
        <dbReference type="ARBA" id="ARBA00022692"/>
    </source>
</evidence>
<evidence type="ECO:0000256" key="6">
    <source>
        <dbReference type="ARBA" id="ARBA00022519"/>
    </source>
</evidence>
<keyword evidence="4" id="KW-0813">Transport</keyword>
<name>A0A4R3UK52_ROSSA</name>
<dbReference type="Pfam" id="PF01203">
    <property type="entry name" value="T2SSN"/>
    <property type="match status" value="1"/>
</dbReference>
<reference evidence="12 13" key="1">
    <citation type="submission" date="2019-03" db="EMBL/GenBank/DDBJ databases">
        <title>Genomic Encyclopedia of Type Strains, Phase IV (KMG-IV): sequencing the most valuable type-strain genomes for metagenomic binning, comparative biology and taxonomic classification.</title>
        <authorList>
            <person name="Goeker M."/>
        </authorList>
    </citation>
    <scope>NUCLEOTIDE SEQUENCE [LARGE SCALE GENOMIC DNA]</scope>
    <source>
        <strain evidence="12 13">DSM 654</strain>
    </source>
</reference>
<evidence type="ECO:0000256" key="3">
    <source>
        <dbReference type="ARBA" id="ARBA00021563"/>
    </source>
</evidence>
<evidence type="ECO:0000256" key="8">
    <source>
        <dbReference type="ARBA" id="ARBA00022927"/>
    </source>
</evidence>
<evidence type="ECO:0000256" key="11">
    <source>
        <dbReference type="SAM" id="Phobius"/>
    </source>
</evidence>
<gene>
    <name evidence="12" type="ORF">EV671_102911</name>
</gene>
<dbReference type="AlphaFoldDB" id="A0A4R3UK52"/>
<comment type="caution">
    <text evidence="12">The sequence shown here is derived from an EMBL/GenBank/DDBJ whole genome shotgun (WGS) entry which is preliminary data.</text>
</comment>
<sequence length="299" mass="31105">MPWFHRSAAPAATPQSTLMGDSVLGAYQAAGTRSVRHGTSRRWSIAGAVVGLALALVAFAPASWLARALASATGEHLLIVDTRGSVWNGSGMLVLTGGAGSRDASALPGRLRWKMSLKGLGLQLAAQQDCCINGELLIGIKPGFGRLELSVDTRADWLARLPAGLLAGLGTPWNTLQLGGSLRLSARELKLESVQGRWRQFGDLQLDLLNLSSRVSTVAPLGSYRLSVSADPGNAGVSNVRLQTLEGALQLSGAGTLNSGGNSRFVGEAGAAPGREEALNNLLNIIGRRQGARSVLTIG</sequence>
<dbReference type="InterPro" id="IPR022792">
    <property type="entry name" value="T2SS_protein-GspN"/>
</dbReference>
<evidence type="ECO:0000313" key="12">
    <source>
        <dbReference type="EMBL" id="TCU90790.1"/>
    </source>
</evidence>
<keyword evidence="8" id="KW-0653">Protein transport</keyword>
<comment type="subcellular location">
    <subcellularLocation>
        <location evidence="1">Cell inner membrane</location>
    </subcellularLocation>
</comment>
<dbReference type="GO" id="GO:0015627">
    <property type="term" value="C:type II protein secretion system complex"/>
    <property type="evidence" value="ECO:0007669"/>
    <property type="project" value="InterPro"/>
</dbReference>
<evidence type="ECO:0000313" key="13">
    <source>
        <dbReference type="Proteomes" id="UP000295110"/>
    </source>
</evidence>